<dbReference type="PROSITE" id="PS50835">
    <property type="entry name" value="IG_LIKE"/>
    <property type="match status" value="1"/>
</dbReference>
<proteinExistence type="predicted"/>
<keyword evidence="5" id="KW-1185">Reference proteome</keyword>
<evidence type="ECO:0000313" key="5">
    <source>
        <dbReference type="Proteomes" id="UP001054837"/>
    </source>
</evidence>
<protein>
    <recommendedName>
        <fullName evidence="3">Ig-like domain-containing protein</fullName>
    </recommendedName>
</protein>
<reference evidence="4 5" key="1">
    <citation type="submission" date="2021-06" db="EMBL/GenBank/DDBJ databases">
        <title>Caerostris darwini draft genome.</title>
        <authorList>
            <person name="Kono N."/>
            <person name="Arakawa K."/>
        </authorList>
    </citation>
    <scope>NUCLEOTIDE SEQUENCE [LARGE SCALE GENOMIC DNA]</scope>
</reference>
<dbReference type="InterPro" id="IPR036179">
    <property type="entry name" value="Ig-like_dom_sf"/>
</dbReference>
<organism evidence="4 5">
    <name type="scientific">Caerostris darwini</name>
    <dbReference type="NCBI Taxonomy" id="1538125"/>
    <lineage>
        <taxon>Eukaryota</taxon>
        <taxon>Metazoa</taxon>
        <taxon>Ecdysozoa</taxon>
        <taxon>Arthropoda</taxon>
        <taxon>Chelicerata</taxon>
        <taxon>Arachnida</taxon>
        <taxon>Araneae</taxon>
        <taxon>Araneomorphae</taxon>
        <taxon>Entelegynae</taxon>
        <taxon>Araneoidea</taxon>
        <taxon>Araneidae</taxon>
        <taxon>Caerostris</taxon>
    </lineage>
</organism>
<sequence length="395" mass="44592">MPGKPLSALRWWRDDVLLDDFYIVTELNFSRNELYLKSLQRKDLFANLTCSVDDANLTVPMASTVIIDMNRVKRRFGVNGWKKCSRVNLQRLSLRWARALSMKPTEVLITTVYRPLREDIPLQIKCLTRGARPPAQVSWWLDDEKLTYPVTELINRPKNLTESTLTLIPHANDAAKKLTCISENVAIPFSYLSDTWLLEIYHPPEEPENCVAVVTAQCLLVQCKKIEDSGAQNFFHLDVFDTRSDKLLTNLTKLQPDFSVCSLPSKAYLLLLLYAINSNGKSNSIIIHANTTCFDGYDNGWYISGSSIVMITIIGAFTLLFVTGIAVSLYKMRASPVASTSLPPFPTNPTSDGGIKSYSNDTTVSMHRSEFPLLSSTSIFKERLEKKTLYLTTRV</sequence>
<dbReference type="InterPro" id="IPR013162">
    <property type="entry name" value="CD80_C2-set"/>
</dbReference>
<dbReference type="InterPro" id="IPR007110">
    <property type="entry name" value="Ig-like_dom"/>
</dbReference>
<gene>
    <name evidence="4" type="ORF">CDAR_548311</name>
</gene>
<accession>A0AAV4WES1</accession>
<dbReference type="Pfam" id="PF08205">
    <property type="entry name" value="C2-set_2"/>
    <property type="match status" value="1"/>
</dbReference>
<dbReference type="InterPro" id="IPR013783">
    <property type="entry name" value="Ig-like_fold"/>
</dbReference>
<dbReference type="PANTHER" id="PTHR23278:SF19">
    <property type="entry name" value="OBSCURIN"/>
    <property type="match status" value="1"/>
</dbReference>
<dbReference type="PANTHER" id="PTHR23278">
    <property type="entry name" value="SIDESTEP PROTEIN"/>
    <property type="match status" value="1"/>
</dbReference>
<dbReference type="Proteomes" id="UP001054837">
    <property type="component" value="Unassembled WGS sequence"/>
</dbReference>
<evidence type="ECO:0000256" key="1">
    <source>
        <dbReference type="ARBA" id="ARBA00023157"/>
    </source>
</evidence>
<dbReference type="Gene3D" id="2.60.40.10">
    <property type="entry name" value="Immunoglobulins"/>
    <property type="match status" value="1"/>
</dbReference>
<dbReference type="SUPFAM" id="SSF48726">
    <property type="entry name" value="Immunoglobulin"/>
    <property type="match status" value="1"/>
</dbReference>
<feature type="transmembrane region" description="Helical" evidence="2">
    <location>
        <begin position="301"/>
        <end position="330"/>
    </location>
</feature>
<name>A0AAV4WES1_9ARAC</name>
<evidence type="ECO:0000313" key="4">
    <source>
        <dbReference type="EMBL" id="GIY80354.1"/>
    </source>
</evidence>
<feature type="domain" description="Ig-like" evidence="3">
    <location>
        <begin position="104"/>
        <end position="184"/>
    </location>
</feature>
<keyword evidence="2" id="KW-0812">Transmembrane</keyword>
<keyword evidence="2" id="KW-0472">Membrane</keyword>
<comment type="caution">
    <text evidence="4">The sequence shown here is derived from an EMBL/GenBank/DDBJ whole genome shotgun (WGS) entry which is preliminary data.</text>
</comment>
<keyword evidence="1" id="KW-1015">Disulfide bond</keyword>
<evidence type="ECO:0000259" key="3">
    <source>
        <dbReference type="PROSITE" id="PS50835"/>
    </source>
</evidence>
<keyword evidence="2" id="KW-1133">Transmembrane helix</keyword>
<dbReference type="AlphaFoldDB" id="A0AAV4WES1"/>
<evidence type="ECO:0000256" key="2">
    <source>
        <dbReference type="SAM" id="Phobius"/>
    </source>
</evidence>
<dbReference type="EMBL" id="BPLQ01014501">
    <property type="protein sequence ID" value="GIY80354.1"/>
    <property type="molecule type" value="Genomic_DNA"/>
</dbReference>